<feature type="repeat" description="WD" evidence="11">
    <location>
        <begin position="557"/>
        <end position="590"/>
    </location>
</feature>
<dbReference type="PANTHER" id="PTHR44111:SF1">
    <property type="entry name" value="ELONGATOR COMPLEX PROTEIN 2"/>
    <property type="match status" value="1"/>
</dbReference>
<dbReference type="GO" id="GO:0002098">
    <property type="term" value="P:tRNA wobble uridine modification"/>
    <property type="evidence" value="ECO:0007669"/>
    <property type="project" value="InterPro"/>
</dbReference>
<dbReference type="Gene3D" id="2.130.10.10">
    <property type="entry name" value="YVTN repeat-like/Quinoprotein amine dehydrogenase"/>
    <property type="match status" value="5"/>
</dbReference>
<dbReference type="eggNOG" id="KOG1063">
    <property type="taxonomic scope" value="Eukaryota"/>
</dbReference>
<dbReference type="UniPathway" id="UPA00988"/>
<dbReference type="SUPFAM" id="SSF50978">
    <property type="entry name" value="WD40 repeat-like"/>
    <property type="match status" value="2"/>
</dbReference>
<sequence length="688" mass="73208">MTALHEAFVAVGCNNGSHCMSRAVACEDGCEVAFAASTTVAIARYCSAAATVPAIVHTLHGHKARVACVYWRDAASCIVSGDASGEVRLWRRAANAWTSEVVVAGAGSSVSALTCTTLASSRLLVFAAISNGDIVVVDPATRATTTLSLGERHIAEAIALMQDGRGTLLLALGGVDALVHVYTVDLTLQALSLVSSHAGHKGWVRDLAFSPPLASGDVLLASAAQDHKIRLWRIDAALNVTFDAMLVGHDDWVTSVCWTSNHSLLSCSMDNRLLLWAADDGAAWHPTTRVGDLGGLGLLAGASFGADLLGLTFTGELYRWTKSDAHYVPARSVTGHSRPVTDVAWAPSGAFFVSVSLDQTARAYRLDATTEVSRAQVHGYDLQCATFLSDAQFVSGADEKILRVFDVPSGMHALVSGASTGRGFGVLPELSLTNKRGEADETAIVGEQLARRSLWPEVQKLYGHGNELLCVRRSHTGDVLASTCKARDESAAAIWLWRKDEASTSLVAAQQLPGHSSSVVQLAFSSDDTYLASVSKDRSLCVFALSNGIYALVHKQVKAHKRIIWSCDWLPHEPVLVTGSRDETVALWGLLAGVWQQVAAPMTLPAAVTAVAFAPASATPLLVVGLESGRIVLCDVRRIDAAGRFQMTRRDQVVAAHAAKVTRLAWHPTEMTLLSCSEDASVKLFTLQ</sequence>
<feature type="repeat" description="WD" evidence="11">
    <location>
        <begin position="197"/>
        <end position="242"/>
    </location>
</feature>
<accession>T0QJU2</accession>
<feature type="repeat" description="WD" evidence="11">
    <location>
        <begin position="246"/>
        <end position="276"/>
    </location>
</feature>
<keyword evidence="7 11" id="KW-0853">WD repeat</keyword>
<evidence type="ECO:0000313" key="13">
    <source>
        <dbReference type="Proteomes" id="UP000030762"/>
    </source>
</evidence>
<dbReference type="RefSeq" id="XP_008611828.1">
    <property type="nucleotide sequence ID" value="XM_008613606.1"/>
</dbReference>
<protein>
    <recommendedName>
        <fullName evidence="5">Elongator complex protein 2</fullName>
    </recommendedName>
</protein>
<dbReference type="InterPro" id="IPR037289">
    <property type="entry name" value="Elp2"/>
</dbReference>
<dbReference type="VEuPathDB" id="FungiDB:SDRG_07753"/>
<evidence type="ECO:0000256" key="6">
    <source>
        <dbReference type="ARBA" id="ARBA00022490"/>
    </source>
</evidence>
<dbReference type="OrthoDB" id="27911at2759"/>
<dbReference type="InterPro" id="IPR001680">
    <property type="entry name" value="WD40_rpt"/>
</dbReference>
<name>T0QJU2_SAPDV</name>
<dbReference type="EMBL" id="JH767153">
    <property type="protein sequence ID" value="EQC34956.1"/>
    <property type="molecule type" value="Genomic_DNA"/>
</dbReference>
<evidence type="ECO:0000256" key="1">
    <source>
        <dbReference type="ARBA" id="ARBA00004123"/>
    </source>
</evidence>
<feature type="repeat" description="WD" evidence="11">
    <location>
        <begin position="333"/>
        <end position="374"/>
    </location>
</feature>
<dbReference type="GO" id="GO:0033588">
    <property type="term" value="C:elongator holoenzyme complex"/>
    <property type="evidence" value="ECO:0007669"/>
    <property type="project" value="InterPro"/>
</dbReference>
<evidence type="ECO:0000256" key="11">
    <source>
        <dbReference type="PROSITE-ProRule" id="PRU00221"/>
    </source>
</evidence>
<dbReference type="GO" id="GO:0005634">
    <property type="term" value="C:nucleus"/>
    <property type="evidence" value="ECO:0007669"/>
    <property type="project" value="UniProtKB-SubCell"/>
</dbReference>
<dbReference type="GeneID" id="19948480"/>
<evidence type="ECO:0000256" key="9">
    <source>
        <dbReference type="ARBA" id="ARBA00022737"/>
    </source>
</evidence>
<dbReference type="PROSITE" id="PS50294">
    <property type="entry name" value="WD_REPEATS_REGION"/>
    <property type="match status" value="5"/>
</dbReference>
<dbReference type="PROSITE" id="PS50082">
    <property type="entry name" value="WD_REPEATS_2"/>
    <property type="match status" value="7"/>
</dbReference>
<feature type="repeat" description="WD" evidence="11">
    <location>
        <begin position="654"/>
        <end position="688"/>
    </location>
</feature>
<dbReference type="AlphaFoldDB" id="T0QJU2"/>
<dbReference type="InParanoid" id="T0QJU2"/>
<dbReference type="Pfam" id="PF00400">
    <property type="entry name" value="WD40"/>
    <property type="match status" value="7"/>
</dbReference>
<keyword evidence="8" id="KW-0819">tRNA processing</keyword>
<reference evidence="12 13" key="1">
    <citation type="submission" date="2012-04" db="EMBL/GenBank/DDBJ databases">
        <title>The Genome Sequence of Saprolegnia declina VS20.</title>
        <authorList>
            <consortium name="The Broad Institute Genome Sequencing Platform"/>
            <person name="Russ C."/>
            <person name="Nusbaum C."/>
            <person name="Tyler B."/>
            <person name="van West P."/>
            <person name="Dieguez-Uribeondo J."/>
            <person name="de Bruijn I."/>
            <person name="Tripathy S."/>
            <person name="Jiang R."/>
            <person name="Young S.K."/>
            <person name="Zeng Q."/>
            <person name="Gargeya S."/>
            <person name="Fitzgerald M."/>
            <person name="Haas B."/>
            <person name="Abouelleil A."/>
            <person name="Alvarado L."/>
            <person name="Arachchi H.M."/>
            <person name="Berlin A."/>
            <person name="Chapman S.B."/>
            <person name="Goldberg J."/>
            <person name="Griggs A."/>
            <person name="Gujja S."/>
            <person name="Hansen M."/>
            <person name="Howarth C."/>
            <person name="Imamovic A."/>
            <person name="Larimer J."/>
            <person name="McCowen C."/>
            <person name="Montmayeur A."/>
            <person name="Murphy C."/>
            <person name="Neiman D."/>
            <person name="Pearson M."/>
            <person name="Priest M."/>
            <person name="Roberts A."/>
            <person name="Saif S."/>
            <person name="Shea T."/>
            <person name="Sisk P."/>
            <person name="Sykes S."/>
            <person name="Wortman J."/>
            <person name="Nusbaum C."/>
            <person name="Birren B."/>
        </authorList>
    </citation>
    <scope>NUCLEOTIDE SEQUENCE [LARGE SCALE GENOMIC DNA]</scope>
    <source>
        <strain evidence="12 13">VS20</strain>
    </source>
</reference>
<evidence type="ECO:0000256" key="7">
    <source>
        <dbReference type="ARBA" id="ARBA00022574"/>
    </source>
</evidence>
<feature type="repeat" description="WD" evidence="11">
    <location>
        <begin position="59"/>
        <end position="90"/>
    </location>
</feature>
<evidence type="ECO:0000256" key="4">
    <source>
        <dbReference type="ARBA" id="ARBA00005881"/>
    </source>
</evidence>
<comment type="similarity">
    <text evidence="4">Belongs to the WD repeat ELP2 family.</text>
</comment>
<evidence type="ECO:0000313" key="12">
    <source>
        <dbReference type="EMBL" id="EQC34956.1"/>
    </source>
</evidence>
<keyword evidence="10" id="KW-0539">Nucleus</keyword>
<proteinExistence type="inferred from homology"/>
<dbReference type="InterPro" id="IPR036322">
    <property type="entry name" value="WD40_repeat_dom_sf"/>
</dbReference>
<feature type="repeat" description="WD" evidence="11">
    <location>
        <begin position="512"/>
        <end position="553"/>
    </location>
</feature>
<evidence type="ECO:0000256" key="2">
    <source>
        <dbReference type="ARBA" id="ARBA00004496"/>
    </source>
</evidence>
<dbReference type="SMART" id="SM00320">
    <property type="entry name" value="WD40"/>
    <property type="match status" value="10"/>
</dbReference>
<keyword evidence="6" id="KW-0963">Cytoplasm</keyword>
<comment type="subcellular location">
    <subcellularLocation>
        <location evidence="2">Cytoplasm</location>
    </subcellularLocation>
    <subcellularLocation>
        <location evidence="1">Nucleus</location>
    </subcellularLocation>
</comment>
<evidence type="ECO:0000256" key="3">
    <source>
        <dbReference type="ARBA" id="ARBA00005043"/>
    </source>
</evidence>
<dbReference type="PANTHER" id="PTHR44111">
    <property type="entry name" value="ELONGATOR COMPLEX PROTEIN 2"/>
    <property type="match status" value="1"/>
</dbReference>
<gene>
    <name evidence="12" type="ORF">SDRG_07753</name>
</gene>
<dbReference type="InterPro" id="IPR015943">
    <property type="entry name" value="WD40/YVTN_repeat-like_dom_sf"/>
</dbReference>
<dbReference type="GO" id="GO:0005737">
    <property type="term" value="C:cytoplasm"/>
    <property type="evidence" value="ECO:0007669"/>
    <property type="project" value="UniProtKB-SubCell"/>
</dbReference>
<comment type="pathway">
    <text evidence="3">tRNA modification; 5-methoxycarbonylmethyl-2-thiouridine-tRNA biosynthesis.</text>
</comment>
<organism evidence="12 13">
    <name type="scientific">Saprolegnia diclina (strain VS20)</name>
    <dbReference type="NCBI Taxonomy" id="1156394"/>
    <lineage>
        <taxon>Eukaryota</taxon>
        <taxon>Sar</taxon>
        <taxon>Stramenopiles</taxon>
        <taxon>Oomycota</taxon>
        <taxon>Saprolegniomycetes</taxon>
        <taxon>Saprolegniales</taxon>
        <taxon>Saprolegniaceae</taxon>
        <taxon>Saprolegnia</taxon>
    </lineage>
</organism>
<dbReference type="Proteomes" id="UP000030762">
    <property type="component" value="Unassembled WGS sequence"/>
</dbReference>
<evidence type="ECO:0000256" key="5">
    <source>
        <dbReference type="ARBA" id="ARBA00020267"/>
    </source>
</evidence>
<dbReference type="STRING" id="1156394.T0QJU2"/>
<evidence type="ECO:0000256" key="8">
    <source>
        <dbReference type="ARBA" id="ARBA00022694"/>
    </source>
</evidence>
<keyword evidence="13" id="KW-1185">Reference proteome</keyword>
<evidence type="ECO:0000256" key="10">
    <source>
        <dbReference type="ARBA" id="ARBA00023242"/>
    </source>
</evidence>
<dbReference type="OMA" id="NPRSHCL"/>
<keyword evidence="9" id="KW-0677">Repeat</keyword>